<evidence type="ECO:0000313" key="1">
    <source>
        <dbReference type="EMBL" id="QEP92656.1"/>
    </source>
</evidence>
<evidence type="ECO:0000313" key="3">
    <source>
        <dbReference type="Proteomes" id="UP000254340"/>
    </source>
</evidence>
<protein>
    <submittedName>
        <fullName evidence="1">Putative selenoprotein</fullName>
    </submittedName>
    <submittedName>
        <fullName evidence="2">Small protein yjiX</fullName>
    </submittedName>
</protein>
<evidence type="ECO:0000313" key="2">
    <source>
        <dbReference type="EMBL" id="STT83798.1"/>
    </source>
</evidence>
<dbReference type="EMBL" id="UGLH01000006">
    <property type="protein sequence ID" value="STT83798.1"/>
    <property type="molecule type" value="Genomic_DNA"/>
</dbReference>
<dbReference type="Pfam" id="PF04328">
    <property type="entry name" value="Sel_put"/>
    <property type="match status" value="1"/>
</dbReference>
<dbReference type="InterPro" id="IPR007423">
    <property type="entry name" value="Sel_put"/>
</dbReference>
<proteinExistence type="predicted"/>
<accession>A0A377XM25</accession>
<dbReference type="Proteomes" id="UP000254340">
    <property type="component" value="Unassembled WGS sequence"/>
</dbReference>
<gene>
    <name evidence="1" type="ORF">FZ928_17930</name>
    <name evidence="2" type="ORF">NCTC5047_04820</name>
</gene>
<dbReference type="Proteomes" id="UP000325127">
    <property type="component" value="Chromosome"/>
</dbReference>
<dbReference type="EMBL" id="CP043670">
    <property type="protein sequence ID" value="QEP92656.1"/>
    <property type="molecule type" value="Genomic_DNA"/>
</dbReference>
<organism evidence="2 3">
    <name type="scientific">Klebsiella pneumoniae</name>
    <dbReference type="NCBI Taxonomy" id="573"/>
    <lineage>
        <taxon>Bacteria</taxon>
        <taxon>Pseudomonadati</taxon>
        <taxon>Pseudomonadota</taxon>
        <taxon>Gammaproteobacteria</taxon>
        <taxon>Enterobacterales</taxon>
        <taxon>Enterobacteriaceae</taxon>
        <taxon>Klebsiella/Raoultella group</taxon>
        <taxon>Klebsiella</taxon>
        <taxon>Klebsiella pneumoniae complex</taxon>
    </lineage>
</organism>
<dbReference type="AlphaFoldDB" id="A0A377XM25"/>
<evidence type="ECO:0000313" key="4">
    <source>
        <dbReference type="Proteomes" id="UP000325127"/>
    </source>
</evidence>
<dbReference type="PANTHER" id="PTHR38453">
    <property type="entry name" value="CYTOPLASMIC PROTEIN-RELATED"/>
    <property type="match status" value="1"/>
</dbReference>
<dbReference type="PANTHER" id="PTHR38453:SF1">
    <property type="entry name" value="CYTOPLASMIC PROTEIN"/>
    <property type="match status" value="1"/>
</dbReference>
<reference evidence="2 3" key="1">
    <citation type="submission" date="2018-06" db="EMBL/GenBank/DDBJ databases">
        <authorList>
            <consortium name="Pathogen Informatics"/>
            <person name="Doyle S."/>
        </authorList>
    </citation>
    <scope>NUCLEOTIDE SEQUENCE [LARGE SCALE GENOMIC DNA]</scope>
    <source>
        <strain evidence="2 3">NCTC5047</strain>
    </source>
</reference>
<reference evidence="1 4" key="2">
    <citation type="submission" date="2019-08" db="EMBL/GenBank/DDBJ databases">
        <title>Emergence of NDM-5-producing hypervirulent Klebsiella pneumoniae from clinical infections.</title>
        <authorList>
            <person name="Shen Z."/>
            <person name="Zhang H."/>
            <person name="Li M."/>
        </authorList>
    </citation>
    <scope>NUCLEOTIDE SEQUENCE [LARGE SCALE GENOMIC DNA]</scope>
    <source>
        <strain evidence="1 4">RJ18-01</strain>
    </source>
</reference>
<name>A0A377XM25_KLEPN</name>
<sequence>MLIGIPDYDNYVTHMQTNHPDQPYMTYEEFFRERQQARYGGDGKGGVRCC</sequence>